<feature type="binding site" evidence="9">
    <location>
        <begin position="268"/>
        <end position="270"/>
    </location>
    <ligand>
        <name>NADP(+)</name>
        <dbReference type="ChEBI" id="CHEBI:58349"/>
    </ligand>
</feature>
<comment type="caution">
    <text evidence="9">Lacks conserved residue(s) required for the propagation of feature annotation.</text>
</comment>
<keyword evidence="6 9" id="KW-0560">Oxidoreductase</keyword>
<feature type="binding site" evidence="9">
    <location>
        <position position="40"/>
    </location>
    <ligand>
        <name>substrate</name>
    </ligand>
</feature>
<dbReference type="GO" id="GO:0070401">
    <property type="term" value="F:NADP+ binding"/>
    <property type="evidence" value="ECO:0007669"/>
    <property type="project" value="UniProtKB-UniRule"/>
</dbReference>
<dbReference type="Proteomes" id="UP000007812">
    <property type="component" value="Chromosome"/>
</dbReference>
<dbReference type="KEGG" id="mcn:Mcup_0902"/>
<sequence>MKAVVVNPPNAGVEVRDVPSEPPSQGKVLIRTRLNGLCGTDRGIVSGKLTFSRPPLGYNYLILGHETLGEVVEGNGRLRKGDLVVPVVRRGCGSCLNCNLGRQDFCETGNFTEIGIRGAHGTMREEFLDEERYLVKVPNSLGELGVLLEPLSNVVKALNEVEYVQRRMWWRCGDSTYSCMTAAVLGSGPIGLLFSLALKTMGFNVIVANRRPPSEVESEIVEGIDAKFVNTSEKVDIRPDLLVDTSGHPSAFIPVLPKMKKNGALILFGTTGNESYGMTAEDVTTLVENNILIVGSVNASKSDFEAGVNFLLNWKAKYSNLLEKLITKRVKVEEAPDVLTRKLPGEIKTVIEWK</sequence>
<dbReference type="CDD" id="cd08230">
    <property type="entry name" value="glucose_DH"/>
    <property type="match status" value="1"/>
</dbReference>
<organism evidence="12 13">
    <name type="scientific">Metallosphaera cuprina (strain Ar-4)</name>
    <dbReference type="NCBI Taxonomy" id="1006006"/>
    <lineage>
        <taxon>Archaea</taxon>
        <taxon>Thermoproteota</taxon>
        <taxon>Thermoprotei</taxon>
        <taxon>Sulfolobales</taxon>
        <taxon>Sulfolobaceae</taxon>
        <taxon>Metallosphaera</taxon>
    </lineage>
</organism>
<comment type="function">
    <text evidence="9">Catalyzes the NAD(P)(+)-dependent oxidation of D-glucose to D-gluconate via gluconolactone. Can utilize both NAD(+) and NADP(+) as electron acceptor. Is involved in the degradation of glucose through a non-phosphorylative variant of the Entner-Doudoroff pathway.</text>
</comment>
<feature type="domain" description="Glucose dehydrogenase C-terminal" evidence="11">
    <location>
        <begin position="143"/>
        <end position="352"/>
    </location>
</feature>
<dbReference type="HAMAP" id="MF_02127">
    <property type="entry name" value="Glucose_DH"/>
    <property type="match status" value="1"/>
</dbReference>
<dbReference type="OrthoDB" id="41394at2157"/>
<dbReference type="PATRIC" id="fig|1006006.8.peg.901"/>
<evidence type="ECO:0000259" key="11">
    <source>
        <dbReference type="Pfam" id="PF16912"/>
    </source>
</evidence>
<dbReference type="InterPro" id="IPR031640">
    <property type="entry name" value="Glu_dehyd_C"/>
</dbReference>
<dbReference type="RefSeq" id="WP_013737505.1">
    <property type="nucleotide sequence ID" value="NC_015435.1"/>
</dbReference>
<dbReference type="PANTHER" id="PTHR43401:SF2">
    <property type="entry name" value="L-THREONINE 3-DEHYDROGENASE"/>
    <property type="match status" value="1"/>
</dbReference>
<keyword evidence="7 9" id="KW-0520">NAD</keyword>
<dbReference type="GO" id="GO:0005536">
    <property type="term" value="F:D-glucose binding"/>
    <property type="evidence" value="ECO:0007669"/>
    <property type="project" value="UniProtKB-UniRule"/>
</dbReference>
<feature type="domain" description="Alcohol dehydrogenase-like N-terminal" evidence="10">
    <location>
        <begin position="25"/>
        <end position="138"/>
    </location>
</feature>
<comment type="catalytic activity">
    <reaction evidence="9">
        <text>D-glucose + NAD(+) = D-glucono-1,5-lactone + NADH + H(+)</text>
        <dbReference type="Rhea" id="RHEA:14293"/>
        <dbReference type="ChEBI" id="CHEBI:4167"/>
        <dbReference type="ChEBI" id="CHEBI:15378"/>
        <dbReference type="ChEBI" id="CHEBI:16217"/>
        <dbReference type="ChEBI" id="CHEBI:57540"/>
        <dbReference type="ChEBI" id="CHEBI:57945"/>
        <dbReference type="EC" id="1.1.1.47"/>
    </reaction>
</comment>
<feature type="binding site" evidence="9">
    <location>
        <position position="113"/>
    </location>
    <ligand>
        <name>substrate</name>
    </ligand>
</feature>
<evidence type="ECO:0000256" key="8">
    <source>
        <dbReference type="ARBA" id="ARBA00023277"/>
    </source>
</evidence>
<feature type="binding site" evidence="9">
    <location>
        <begin position="296"/>
        <end position="298"/>
    </location>
    <ligand>
        <name>NADP(+)</name>
        <dbReference type="ChEBI" id="CHEBI:58349"/>
    </ligand>
</feature>
<evidence type="ECO:0000256" key="7">
    <source>
        <dbReference type="ARBA" id="ARBA00023027"/>
    </source>
</evidence>
<dbReference type="GO" id="GO:0008270">
    <property type="term" value="F:zinc ion binding"/>
    <property type="evidence" value="ECO:0007669"/>
    <property type="project" value="UniProtKB-UniRule"/>
</dbReference>
<keyword evidence="5 9" id="KW-0521">NADP</keyword>
<dbReference type="EMBL" id="CP002656">
    <property type="protein sequence ID" value="AEB95007.1"/>
    <property type="molecule type" value="Genomic_DNA"/>
</dbReference>
<comment type="catalytic activity">
    <reaction evidence="9">
        <text>D-glucose + NADP(+) = D-glucono-1,5-lactone + NADPH + H(+)</text>
        <dbReference type="Rhea" id="RHEA:14405"/>
        <dbReference type="ChEBI" id="CHEBI:4167"/>
        <dbReference type="ChEBI" id="CHEBI:15378"/>
        <dbReference type="ChEBI" id="CHEBI:16217"/>
        <dbReference type="ChEBI" id="CHEBI:57783"/>
        <dbReference type="ChEBI" id="CHEBI:58349"/>
        <dbReference type="EC" id="1.1.1.47"/>
    </reaction>
</comment>
<evidence type="ECO:0000256" key="9">
    <source>
        <dbReference type="HAMAP-Rule" id="MF_02127"/>
    </source>
</evidence>
<protein>
    <recommendedName>
        <fullName evidence="9">Glucose 1-dehydrogenase</fullName>
        <shortName evidence="9">GDH</shortName>
        <shortName evidence="9">GlcDH</shortName>
        <ecNumber evidence="9">1.1.1.47</ecNumber>
    </recommendedName>
</protein>
<feature type="binding site" evidence="9">
    <location>
        <begin position="187"/>
        <end position="190"/>
    </location>
    <ligand>
        <name>NADP(+)</name>
        <dbReference type="ChEBI" id="CHEBI:58349"/>
    </ligand>
</feature>
<dbReference type="InterPro" id="IPR013154">
    <property type="entry name" value="ADH-like_N"/>
</dbReference>
<dbReference type="eggNOG" id="arCOG01459">
    <property type="taxonomic scope" value="Archaea"/>
</dbReference>
<keyword evidence="2 9" id="KW-0479">Metal-binding</keyword>
<dbReference type="Gene3D" id="3.40.50.720">
    <property type="entry name" value="NAD(P)-binding Rossmann-like Domain"/>
    <property type="match status" value="1"/>
</dbReference>
<dbReference type="Pfam" id="PF16912">
    <property type="entry name" value="Glu_dehyd_C"/>
    <property type="match status" value="1"/>
</dbReference>
<name>F4G2F9_METCR</name>
<dbReference type="InterPro" id="IPR011032">
    <property type="entry name" value="GroES-like_sf"/>
</dbReference>
<feature type="binding site" evidence="9">
    <location>
        <position position="298"/>
    </location>
    <ligand>
        <name>substrate</name>
    </ligand>
</feature>
<dbReference type="InterPro" id="IPR036291">
    <property type="entry name" value="NAD(P)-bd_dom_sf"/>
</dbReference>
<feature type="binding site" evidence="9">
    <location>
        <begin position="209"/>
        <end position="211"/>
    </location>
    <ligand>
        <name>NADP(+)</name>
        <dbReference type="ChEBI" id="CHEBI:58349"/>
    </ligand>
</feature>
<dbReference type="SUPFAM" id="SSF50129">
    <property type="entry name" value="GroES-like"/>
    <property type="match status" value="1"/>
</dbReference>
<evidence type="ECO:0000256" key="4">
    <source>
        <dbReference type="ARBA" id="ARBA00022833"/>
    </source>
</evidence>
<keyword evidence="13" id="KW-1185">Reference proteome</keyword>
<accession>F4G2F9</accession>
<evidence type="ECO:0000313" key="12">
    <source>
        <dbReference type="EMBL" id="AEB95007.1"/>
    </source>
</evidence>
<evidence type="ECO:0000256" key="1">
    <source>
        <dbReference type="ARBA" id="ARBA00001947"/>
    </source>
</evidence>
<dbReference type="GeneID" id="10493093"/>
<comment type="similarity">
    <text evidence="9">Belongs to the zinc-containing alcohol dehydrogenase family. Glucose 1-dehydrogenase subfamily.</text>
</comment>
<reference evidence="12 13" key="1">
    <citation type="journal article" date="2011" name="J. Bacteriol.">
        <title>Complete genome sequence of Metallosphaera cuprina, a metal sulfide-oxidizing archaeon from a hot spring.</title>
        <authorList>
            <person name="Liu L.J."/>
            <person name="You X.Y."/>
            <person name="Zheng H."/>
            <person name="Wang S."/>
            <person name="Jiang C.Y."/>
            <person name="Liu S.J."/>
        </authorList>
    </citation>
    <scope>NUCLEOTIDE SEQUENCE [LARGE SCALE GENOMIC DNA]</scope>
    <source>
        <strain evidence="12 13">Ar-4</strain>
    </source>
</reference>
<dbReference type="HOGENOM" id="CLU_026673_1_0_2"/>
<dbReference type="Gene3D" id="3.90.180.10">
    <property type="entry name" value="Medium-chain alcohol dehydrogenases, catalytic domain"/>
    <property type="match status" value="1"/>
</dbReference>
<keyword evidence="8 9" id="KW-0119">Carbohydrate metabolism</keyword>
<evidence type="ECO:0000313" key="13">
    <source>
        <dbReference type="Proteomes" id="UP000007812"/>
    </source>
</evidence>
<gene>
    <name evidence="9" type="primary">gdh</name>
    <name evidence="12" type="ordered locus">Mcup_0902</name>
</gene>
<dbReference type="EC" id="1.1.1.47" evidence="9"/>
<dbReference type="SUPFAM" id="SSF51735">
    <property type="entry name" value="NAD(P)-binding Rossmann-fold domains"/>
    <property type="match status" value="1"/>
</dbReference>
<dbReference type="AlphaFoldDB" id="F4G2F9"/>
<dbReference type="GO" id="GO:0070403">
    <property type="term" value="F:NAD+ binding"/>
    <property type="evidence" value="ECO:0007669"/>
    <property type="project" value="UniProtKB-UniRule"/>
</dbReference>
<dbReference type="GO" id="GO:0051262">
    <property type="term" value="P:protein tetramerization"/>
    <property type="evidence" value="ECO:0007669"/>
    <property type="project" value="UniProtKB-ARBA"/>
</dbReference>
<dbReference type="GO" id="GO:0047934">
    <property type="term" value="F:glucose 1-dehydrogenase (NAD+) activity"/>
    <property type="evidence" value="ECO:0007669"/>
    <property type="project" value="RHEA"/>
</dbReference>
<evidence type="ECO:0000256" key="6">
    <source>
        <dbReference type="ARBA" id="ARBA00023002"/>
    </source>
</evidence>
<dbReference type="PANTHER" id="PTHR43401">
    <property type="entry name" value="L-THREONINE 3-DEHYDROGENASE"/>
    <property type="match status" value="1"/>
</dbReference>
<evidence type="ECO:0000256" key="3">
    <source>
        <dbReference type="ARBA" id="ARBA00022741"/>
    </source>
</evidence>
<dbReference type="STRING" id="1006006.Mcup_0902"/>
<evidence type="ECO:0000256" key="2">
    <source>
        <dbReference type="ARBA" id="ARBA00022723"/>
    </source>
</evidence>
<dbReference type="InterPro" id="IPR050129">
    <property type="entry name" value="Zn_alcohol_dh"/>
</dbReference>
<evidence type="ECO:0000256" key="5">
    <source>
        <dbReference type="ARBA" id="ARBA00022857"/>
    </source>
</evidence>
<evidence type="ECO:0000259" key="10">
    <source>
        <dbReference type="Pfam" id="PF08240"/>
    </source>
</evidence>
<proteinExistence type="inferred from homology"/>
<dbReference type="InterPro" id="IPR026583">
    <property type="entry name" value="Glc_1-DH_arc"/>
</dbReference>
<feature type="binding site" evidence="9">
    <location>
        <position position="342"/>
    </location>
    <ligand>
        <name>NADP(+)</name>
        <dbReference type="ChEBI" id="CHEBI:58349"/>
    </ligand>
</feature>
<feature type="binding site" evidence="9">
    <location>
        <position position="153"/>
    </location>
    <ligand>
        <name>substrate</name>
    </ligand>
</feature>
<dbReference type="GO" id="GO:0019595">
    <property type="term" value="P:non-phosphorylated glucose catabolic process"/>
    <property type="evidence" value="ECO:0007669"/>
    <property type="project" value="UniProtKB-UniRule"/>
</dbReference>
<feature type="binding site" evidence="9">
    <location>
        <position position="149"/>
    </location>
    <ligand>
        <name>substrate</name>
    </ligand>
</feature>
<keyword evidence="3 9" id="KW-0547">Nucleotide-binding</keyword>
<dbReference type="GO" id="GO:0047935">
    <property type="term" value="F:glucose 1-dehydrogenase (NADP+) activity"/>
    <property type="evidence" value="ECO:0007669"/>
    <property type="project" value="RHEA"/>
</dbReference>
<keyword evidence="4 9" id="KW-0862">Zinc</keyword>
<comment type="cofactor">
    <cofactor evidence="1">
        <name>Zn(2+)</name>
        <dbReference type="ChEBI" id="CHEBI:29105"/>
    </cofactor>
</comment>
<dbReference type="Pfam" id="PF08240">
    <property type="entry name" value="ADH_N"/>
    <property type="match status" value="1"/>
</dbReference>